<keyword evidence="2" id="KW-0378">Hydrolase</keyword>
<evidence type="ECO:0000313" key="4">
    <source>
        <dbReference type="EMBL" id="CCU81856.1"/>
    </source>
</evidence>
<dbReference type="EMBL" id="CAUH01005530">
    <property type="protein sequence ID" value="CCU81856.1"/>
    <property type="molecule type" value="Genomic_DNA"/>
</dbReference>
<dbReference type="Proteomes" id="UP000015441">
    <property type="component" value="Unassembled WGS sequence"/>
</dbReference>
<protein>
    <submittedName>
        <fullName evidence="4">CSEP0044 putative effector protein</fullName>
    </submittedName>
</protein>
<dbReference type="OrthoDB" id="10333767at2759"/>
<organism evidence="4 5">
    <name type="scientific">Blumeria graminis f. sp. hordei (strain DH14)</name>
    <name type="common">Barley powdery mildew</name>
    <name type="synonym">Oidium monilioides f. sp. hordei</name>
    <dbReference type="NCBI Taxonomy" id="546991"/>
    <lineage>
        <taxon>Eukaryota</taxon>
        <taxon>Fungi</taxon>
        <taxon>Dikarya</taxon>
        <taxon>Ascomycota</taxon>
        <taxon>Pezizomycotina</taxon>
        <taxon>Leotiomycetes</taxon>
        <taxon>Erysiphales</taxon>
        <taxon>Erysiphaceae</taxon>
        <taxon>Blumeria</taxon>
        <taxon>Blumeria hordei</taxon>
    </lineage>
</organism>
<dbReference type="HOGENOM" id="CLU_1038241_0_0_1"/>
<evidence type="ECO:0000256" key="2">
    <source>
        <dbReference type="ARBA" id="ARBA00022801"/>
    </source>
</evidence>
<evidence type="ECO:0000256" key="1">
    <source>
        <dbReference type="ARBA" id="ARBA00022722"/>
    </source>
</evidence>
<dbReference type="InParanoid" id="N1JMS0"/>
<gene>
    <name evidence="4" type="ORF">BGHDH14_bgh02245</name>
</gene>
<evidence type="ECO:0000256" key="3">
    <source>
        <dbReference type="SAM" id="SignalP"/>
    </source>
</evidence>
<dbReference type="Gene3D" id="3.10.450.30">
    <property type="entry name" value="Microbial ribonucleases"/>
    <property type="match status" value="1"/>
</dbReference>
<sequence length="268" mass="30739">MQTTNFITASAVLLFLPAAFCDKGTVYKCTGATFSPQRELKDAQQACFKNLNNRVQVQNGVKDSRKDSEYRVVLTPQKRLPSPIRQEDRLEYIAEYRASTCELIHVFEVKKGLSKYCFKTSDQFSREKKQENLKTHEANRRQLIPCGNYMMEVSYLIRAATSGCKAFQEMQKGHHEPHIKALSMTKFPQSTKFYRPGTLYEWPFHPDGQLQKLGKNPGIYRIIIDSKCKIVGFHVLEHMDGTIKRGNLYCALNIPHGDSDIGQRHTGR</sequence>
<name>N1JMS0_BLUG1</name>
<dbReference type="AlphaFoldDB" id="N1JMS0"/>
<keyword evidence="1" id="KW-0540">Nuclease</keyword>
<reference evidence="4 5" key="1">
    <citation type="journal article" date="2010" name="Science">
        <title>Genome expansion and gene loss in powdery mildew fungi reveal tradeoffs in extreme parasitism.</title>
        <authorList>
            <person name="Spanu P.D."/>
            <person name="Abbott J.C."/>
            <person name="Amselem J."/>
            <person name="Burgis T.A."/>
            <person name="Soanes D.M."/>
            <person name="Stueber K."/>
            <person name="Ver Loren van Themaat E."/>
            <person name="Brown J.K.M."/>
            <person name="Butcher S.A."/>
            <person name="Gurr S.J."/>
            <person name="Lebrun M.-H."/>
            <person name="Ridout C.J."/>
            <person name="Schulze-Lefert P."/>
            <person name="Talbot N.J."/>
            <person name="Ahmadinejad N."/>
            <person name="Ametz C."/>
            <person name="Barton G.R."/>
            <person name="Benjdia M."/>
            <person name="Bidzinski P."/>
            <person name="Bindschedler L.V."/>
            <person name="Both M."/>
            <person name="Brewer M.T."/>
            <person name="Cadle-Davidson L."/>
            <person name="Cadle-Davidson M.M."/>
            <person name="Collemare J."/>
            <person name="Cramer R."/>
            <person name="Frenkel O."/>
            <person name="Godfrey D."/>
            <person name="Harriman J."/>
            <person name="Hoede C."/>
            <person name="King B.C."/>
            <person name="Klages S."/>
            <person name="Kleemann J."/>
            <person name="Knoll D."/>
            <person name="Koti P.S."/>
            <person name="Kreplak J."/>
            <person name="Lopez-Ruiz F.J."/>
            <person name="Lu X."/>
            <person name="Maekawa T."/>
            <person name="Mahanil S."/>
            <person name="Micali C."/>
            <person name="Milgroom M.G."/>
            <person name="Montana G."/>
            <person name="Noir S."/>
            <person name="O'Connell R.J."/>
            <person name="Oberhaensli S."/>
            <person name="Parlange F."/>
            <person name="Pedersen C."/>
            <person name="Quesneville H."/>
            <person name="Reinhardt R."/>
            <person name="Rott M."/>
            <person name="Sacristan S."/>
            <person name="Schmidt S.M."/>
            <person name="Schoen M."/>
            <person name="Skamnioti P."/>
            <person name="Sommer H."/>
            <person name="Stephens A."/>
            <person name="Takahara H."/>
            <person name="Thordal-Christensen H."/>
            <person name="Vigouroux M."/>
            <person name="Wessling R."/>
            <person name="Wicker T."/>
            <person name="Panstruga R."/>
        </authorList>
    </citation>
    <scope>NUCLEOTIDE SEQUENCE [LARGE SCALE GENOMIC DNA]</scope>
    <source>
        <strain evidence="4">DH14</strain>
    </source>
</reference>
<feature type="signal peptide" evidence="3">
    <location>
        <begin position="1"/>
        <end position="21"/>
    </location>
</feature>
<dbReference type="GO" id="GO:0016787">
    <property type="term" value="F:hydrolase activity"/>
    <property type="evidence" value="ECO:0007669"/>
    <property type="project" value="UniProtKB-KW"/>
</dbReference>
<keyword evidence="3" id="KW-0732">Signal</keyword>
<dbReference type="InterPro" id="IPR016191">
    <property type="entry name" value="Ribonuclease/ribotoxin"/>
</dbReference>
<accession>N1JMS0</accession>
<keyword evidence="5" id="KW-1185">Reference proteome</keyword>
<evidence type="ECO:0000313" key="5">
    <source>
        <dbReference type="Proteomes" id="UP000015441"/>
    </source>
</evidence>
<dbReference type="SUPFAM" id="SSF53933">
    <property type="entry name" value="Microbial ribonucleases"/>
    <property type="match status" value="1"/>
</dbReference>
<dbReference type="GO" id="GO:0004540">
    <property type="term" value="F:RNA nuclease activity"/>
    <property type="evidence" value="ECO:0007669"/>
    <property type="project" value="InterPro"/>
</dbReference>
<feature type="chain" id="PRO_5004107330" evidence="3">
    <location>
        <begin position="22"/>
        <end position="268"/>
    </location>
</feature>
<comment type="caution">
    <text evidence="4">The sequence shown here is derived from an EMBL/GenBank/DDBJ whole genome shotgun (WGS) entry which is preliminary data.</text>
</comment>
<proteinExistence type="predicted"/>
<dbReference type="GO" id="GO:0003723">
    <property type="term" value="F:RNA binding"/>
    <property type="evidence" value="ECO:0007669"/>
    <property type="project" value="InterPro"/>
</dbReference>
<dbReference type="SMR" id="N1JMS0"/>